<protein>
    <submittedName>
        <fullName evidence="1">Uncharacterized protein</fullName>
    </submittedName>
</protein>
<accession>A0ABP6X9M2</accession>
<evidence type="ECO:0000313" key="1">
    <source>
        <dbReference type="EMBL" id="GAA3563252.1"/>
    </source>
</evidence>
<reference evidence="2" key="1">
    <citation type="journal article" date="2019" name="Int. J. Syst. Evol. Microbiol.">
        <title>The Global Catalogue of Microorganisms (GCM) 10K type strain sequencing project: providing services to taxonomists for standard genome sequencing and annotation.</title>
        <authorList>
            <consortium name="The Broad Institute Genomics Platform"/>
            <consortium name="The Broad Institute Genome Sequencing Center for Infectious Disease"/>
            <person name="Wu L."/>
            <person name="Ma J."/>
        </authorList>
    </citation>
    <scope>NUCLEOTIDE SEQUENCE [LARGE SCALE GENOMIC DNA]</scope>
    <source>
        <strain evidence="2">JCM 17111</strain>
    </source>
</reference>
<dbReference type="Proteomes" id="UP001500954">
    <property type="component" value="Unassembled WGS sequence"/>
</dbReference>
<proteinExistence type="predicted"/>
<evidence type="ECO:0000313" key="2">
    <source>
        <dbReference type="Proteomes" id="UP001500954"/>
    </source>
</evidence>
<name>A0ABP6X9M2_9FLAO</name>
<dbReference type="InterPro" id="IPR047715">
    <property type="entry name" value="EboA_dom"/>
</dbReference>
<sequence length="268" mass="31040">MSSLKEQKQFTDLVKSKFNSKELDWILAKTAIVSNIETSKKFNMLFSLTSRFVSNEIIAWSPEEIKSLDTIYPGFGTTQWNKQDLTRILLMLALPPSINKAIIESFFEIAEMKEQVVLYKGLYLLENASEFSNQVAEGIRTNMANVFDAIASGNPFAQKYLDEEAWNQLILKSFFMDRPLYTIQNIDQGKNENLANMLQDYVKERWAAGRQVSLEIWRMITGYLRDDIKQLISERNFKDLEKEVIDTISQQNNPDLNSEYWDAIGKTK</sequence>
<keyword evidence="2" id="KW-1185">Reference proteome</keyword>
<dbReference type="RefSeq" id="WP_345005009.1">
    <property type="nucleotide sequence ID" value="NZ_BAABCY010000033.1"/>
</dbReference>
<comment type="caution">
    <text evidence="1">The sequence shown here is derived from an EMBL/GenBank/DDBJ whole genome shotgun (WGS) entry which is preliminary data.</text>
</comment>
<gene>
    <name evidence="1" type="ORF">GCM10022395_12340</name>
</gene>
<dbReference type="NCBIfam" id="NF035938">
    <property type="entry name" value="EboA_domain"/>
    <property type="match status" value="1"/>
</dbReference>
<dbReference type="EMBL" id="BAABCY010000033">
    <property type="protein sequence ID" value="GAA3563252.1"/>
    <property type="molecule type" value="Genomic_DNA"/>
</dbReference>
<organism evidence="1 2">
    <name type="scientific">Snuella lapsa</name>
    <dbReference type="NCBI Taxonomy" id="870481"/>
    <lineage>
        <taxon>Bacteria</taxon>
        <taxon>Pseudomonadati</taxon>
        <taxon>Bacteroidota</taxon>
        <taxon>Flavobacteriia</taxon>
        <taxon>Flavobacteriales</taxon>
        <taxon>Flavobacteriaceae</taxon>
        <taxon>Snuella</taxon>
    </lineage>
</organism>